<gene>
    <name evidence="1" type="ORF">RPERSI_LOCUS11762</name>
</gene>
<proteinExistence type="predicted"/>
<sequence length="66" mass="7714">LKINKQPFALTTDDESEIITKLSFKEYKEELNKISFPHYKYVAHVFNFAAKYALDIDDSSVKKLTK</sequence>
<evidence type="ECO:0000313" key="2">
    <source>
        <dbReference type="Proteomes" id="UP000789920"/>
    </source>
</evidence>
<dbReference type="EMBL" id="CAJVQC010024510">
    <property type="protein sequence ID" value="CAG8726734.1"/>
    <property type="molecule type" value="Genomic_DNA"/>
</dbReference>
<feature type="non-terminal residue" evidence="1">
    <location>
        <position position="1"/>
    </location>
</feature>
<accession>A0ACA9PWI2</accession>
<reference evidence="1" key="1">
    <citation type="submission" date="2021-06" db="EMBL/GenBank/DDBJ databases">
        <authorList>
            <person name="Kallberg Y."/>
            <person name="Tangrot J."/>
            <person name="Rosling A."/>
        </authorList>
    </citation>
    <scope>NUCLEOTIDE SEQUENCE</scope>
    <source>
        <strain evidence="1">MA461A</strain>
    </source>
</reference>
<keyword evidence="2" id="KW-1185">Reference proteome</keyword>
<name>A0ACA9PWI2_9GLOM</name>
<evidence type="ECO:0000313" key="1">
    <source>
        <dbReference type="EMBL" id="CAG8726734.1"/>
    </source>
</evidence>
<protein>
    <submittedName>
        <fullName evidence="1">18132_t:CDS:1</fullName>
    </submittedName>
</protein>
<organism evidence="1 2">
    <name type="scientific">Racocetra persica</name>
    <dbReference type="NCBI Taxonomy" id="160502"/>
    <lineage>
        <taxon>Eukaryota</taxon>
        <taxon>Fungi</taxon>
        <taxon>Fungi incertae sedis</taxon>
        <taxon>Mucoromycota</taxon>
        <taxon>Glomeromycotina</taxon>
        <taxon>Glomeromycetes</taxon>
        <taxon>Diversisporales</taxon>
        <taxon>Gigasporaceae</taxon>
        <taxon>Racocetra</taxon>
    </lineage>
</organism>
<dbReference type="Proteomes" id="UP000789920">
    <property type="component" value="Unassembled WGS sequence"/>
</dbReference>
<comment type="caution">
    <text evidence="1">The sequence shown here is derived from an EMBL/GenBank/DDBJ whole genome shotgun (WGS) entry which is preliminary data.</text>
</comment>